<dbReference type="RefSeq" id="WP_207833851.1">
    <property type="nucleotide sequence ID" value="NZ_CP088282.1"/>
</dbReference>
<evidence type="ECO:0000313" key="2">
    <source>
        <dbReference type="EMBL" id="MBO1431198.1"/>
    </source>
</evidence>
<dbReference type="PROSITE" id="PS51257">
    <property type="entry name" value="PROKAR_LIPOPROTEIN"/>
    <property type="match status" value="1"/>
</dbReference>
<sequence length="154" mass="17264">MRKILLIVTISWSVACAPFALAQTSIRLPTVAAERAFSYVGGRYVGEPGKELMHGQMYVEYLAPETITQKYPLILIHGAMQTATNWMMTPDGRKGWAEYFLEQGYAVYLVDQPARGCSAWHSNVDGALRSFTAPAYRFRPCGWRTVVSMGTCTW</sequence>
<dbReference type="Proteomes" id="UP000692816">
    <property type="component" value="Unassembled WGS sequence"/>
</dbReference>
<dbReference type="SUPFAM" id="SSF53474">
    <property type="entry name" value="alpha/beta-Hydrolases"/>
    <property type="match status" value="1"/>
</dbReference>
<name>A0ABS3MIA0_9BRAD</name>
<feature type="signal peptide" evidence="1">
    <location>
        <begin position="1"/>
        <end position="22"/>
    </location>
</feature>
<evidence type="ECO:0000256" key="1">
    <source>
        <dbReference type="SAM" id="SignalP"/>
    </source>
</evidence>
<protein>
    <recommendedName>
        <fullName evidence="4">Serine aminopeptidase S33 domain-containing protein</fullName>
    </recommendedName>
</protein>
<comment type="caution">
    <text evidence="2">The sequence shown here is derived from an EMBL/GenBank/DDBJ whole genome shotgun (WGS) entry which is preliminary data.</text>
</comment>
<gene>
    <name evidence="2" type="ORF">J4P68_17335</name>
</gene>
<evidence type="ECO:0008006" key="4">
    <source>
        <dbReference type="Google" id="ProtNLM"/>
    </source>
</evidence>
<feature type="chain" id="PRO_5045363395" description="Serine aminopeptidase S33 domain-containing protein" evidence="1">
    <location>
        <begin position="23"/>
        <end position="154"/>
    </location>
</feature>
<dbReference type="EMBL" id="JAGEPA010000001">
    <property type="protein sequence ID" value="MBO1431198.1"/>
    <property type="molecule type" value="Genomic_DNA"/>
</dbReference>
<reference evidence="2" key="1">
    <citation type="journal article" date="2021" name="Int. J. Syst. Evol. Microbiol.">
        <title>Bradyrhizobium septentrionale sp. nov. (sv. septentrionale) and Bradyrhizobium quebecense sp. nov. (sv. septentrionale) associated with legumes native to Canada possess rearranged symbiosis genes and numerous insertion sequences.</title>
        <authorList>
            <person name="Bromfield E.S.P."/>
            <person name="Cloutier S."/>
        </authorList>
    </citation>
    <scope>NUCLEOTIDE SEQUENCE</scope>
    <source>
        <strain evidence="2">12S5</strain>
    </source>
</reference>
<dbReference type="InterPro" id="IPR029058">
    <property type="entry name" value="AB_hydrolase_fold"/>
</dbReference>
<keyword evidence="1" id="KW-0732">Signal</keyword>
<dbReference type="Gene3D" id="3.40.50.1820">
    <property type="entry name" value="alpha/beta hydrolase"/>
    <property type="match status" value="1"/>
</dbReference>
<proteinExistence type="predicted"/>
<accession>A0ABS3MIA0</accession>
<evidence type="ECO:0000313" key="3">
    <source>
        <dbReference type="Proteomes" id="UP000692816"/>
    </source>
</evidence>
<keyword evidence="3" id="KW-1185">Reference proteome</keyword>
<organism evidence="2 3">
    <name type="scientific">Bradyrhizobium quebecense</name>
    <dbReference type="NCBI Taxonomy" id="2748629"/>
    <lineage>
        <taxon>Bacteria</taxon>
        <taxon>Pseudomonadati</taxon>
        <taxon>Pseudomonadota</taxon>
        <taxon>Alphaproteobacteria</taxon>
        <taxon>Hyphomicrobiales</taxon>
        <taxon>Nitrobacteraceae</taxon>
        <taxon>Bradyrhizobium</taxon>
    </lineage>
</organism>